<dbReference type="PROSITE" id="PS51722">
    <property type="entry name" value="G_TR_2"/>
    <property type="match status" value="1"/>
</dbReference>
<dbReference type="GO" id="GO:0003746">
    <property type="term" value="F:translation elongation factor activity"/>
    <property type="evidence" value="ECO:0007669"/>
    <property type="project" value="UniProtKB-KW"/>
</dbReference>
<dbReference type="FunFam" id="2.40.30.10:FF:000052">
    <property type="entry name" value="Selenocysteine-specific elongation factor EF-Sec"/>
    <property type="match status" value="1"/>
</dbReference>
<comment type="caution">
    <text evidence="2">The sequence shown here is derived from an EMBL/GenBank/DDBJ whole genome shotgun (WGS) entry which is preliminary data.</text>
</comment>
<evidence type="ECO:0000313" key="3">
    <source>
        <dbReference type="Proteomes" id="UP000037460"/>
    </source>
</evidence>
<gene>
    <name evidence="2" type="ORF">Ctob_015463</name>
</gene>
<sequence length="556" mass="59207">MDKSPQSKERGITLDLGFSSFVMDVPAHLVAQGSEHEQMQITLVDCPGHASLIRTIIGGAQIIDLMLLVIDVGKGIQTQTAECLVIGEITNDRLIVVLNKLDVLPAATREADLEKMKARIRKTLSTTKFADAPMVAVAAHPGGGTDYADAKPPPETTGAVIGAEPAAESGAVVGASDALAACAAPTTAPEGIAELLAALRAQIVLPQRDPDGPLLFAIDHCFPIKGQGTVVTGTVLSGSLGVGMEIDFPELKQTRKIKSMQMFKKPVTKATQGDRVGVCVTQLDSKALERGIACTQGHVTLISAALVSVRQIRFFKAACRTGVKFHITVGHTTVMGTTTFFGPPRDAPKRKSEEGLAVSEEEKAKAVAAAVALARTPLRTHFDATAEYEHCDELDPDSADQWAVIQLETPVPCALPAVAIGSHLDGASETSSCRLAFHGLMLRSVSDAELHALKIFKRKVKEGQIERVQDANTVICKALFSPGTDMNLFVGMTVQLGDDGPVGRIDGTFGKTKFKCVFPDSAGGVEGLQEACHKSRLLLRYKRFVFDPAKRMIQTT</sequence>
<dbReference type="Gene3D" id="2.40.30.10">
    <property type="entry name" value="Translation factors"/>
    <property type="match status" value="1"/>
</dbReference>
<dbReference type="PANTHER" id="PTHR43721">
    <property type="entry name" value="ELONGATION FACTOR TU-RELATED"/>
    <property type="match status" value="1"/>
</dbReference>
<keyword evidence="2" id="KW-0251">Elongation factor</keyword>
<dbReference type="InterPro" id="IPR027417">
    <property type="entry name" value="P-loop_NTPase"/>
</dbReference>
<evidence type="ECO:0000313" key="2">
    <source>
        <dbReference type="EMBL" id="KOO34692.1"/>
    </source>
</evidence>
<protein>
    <submittedName>
        <fullName evidence="2">Selenocysteine-specific elongation factor</fullName>
    </submittedName>
</protein>
<dbReference type="InterPro" id="IPR009000">
    <property type="entry name" value="Transl_B-barrel_sf"/>
</dbReference>
<dbReference type="GO" id="GO:0003924">
    <property type="term" value="F:GTPase activity"/>
    <property type="evidence" value="ECO:0007669"/>
    <property type="project" value="InterPro"/>
</dbReference>
<keyword evidence="3" id="KW-1185">Reference proteome</keyword>
<dbReference type="Pfam" id="PF00009">
    <property type="entry name" value="GTP_EFTU"/>
    <property type="match status" value="1"/>
</dbReference>
<dbReference type="PRINTS" id="PR00315">
    <property type="entry name" value="ELONGATNFCT"/>
</dbReference>
<feature type="domain" description="Tr-type G" evidence="1">
    <location>
        <begin position="1"/>
        <end position="207"/>
    </location>
</feature>
<dbReference type="CDD" id="cd04094">
    <property type="entry name" value="eSelB_III"/>
    <property type="match status" value="1"/>
</dbReference>
<dbReference type="SUPFAM" id="SSF50447">
    <property type="entry name" value="Translation proteins"/>
    <property type="match status" value="1"/>
</dbReference>
<dbReference type="InterPro" id="IPR049393">
    <property type="entry name" value="eEFSec_III"/>
</dbReference>
<dbReference type="OrthoDB" id="2067at2759"/>
<dbReference type="InterPro" id="IPR049394">
    <property type="entry name" value="eEFSec_C"/>
</dbReference>
<dbReference type="PANTHER" id="PTHR43721:SF11">
    <property type="entry name" value="SELENOCYSTEINE-SPECIFIC ELONGATION FACTOR"/>
    <property type="match status" value="1"/>
</dbReference>
<dbReference type="Pfam" id="PF03144">
    <property type="entry name" value="GTP_EFTU_D2"/>
    <property type="match status" value="1"/>
</dbReference>
<dbReference type="Gene3D" id="3.40.50.300">
    <property type="entry name" value="P-loop containing nucleotide triphosphate hydrolases"/>
    <property type="match status" value="1"/>
</dbReference>
<dbReference type="AlphaFoldDB" id="A0A0M0K7V9"/>
<dbReference type="EMBL" id="JWZX01001131">
    <property type="protein sequence ID" value="KOO34692.1"/>
    <property type="molecule type" value="Genomic_DNA"/>
</dbReference>
<dbReference type="Proteomes" id="UP000037460">
    <property type="component" value="Unassembled WGS sequence"/>
</dbReference>
<dbReference type="InterPro" id="IPR004161">
    <property type="entry name" value="EFTu-like_2"/>
</dbReference>
<name>A0A0M0K7V9_9EUKA</name>
<dbReference type="GO" id="GO:0005525">
    <property type="term" value="F:GTP binding"/>
    <property type="evidence" value="ECO:0007669"/>
    <property type="project" value="InterPro"/>
</dbReference>
<keyword evidence="2" id="KW-0648">Protein biosynthesis</keyword>
<dbReference type="SUPFAM" id="SSF52540">
    <property type="entry name" value="P-loop containing nucleoside triphosphate hydrolases"/>
    <property type="match status" value="1"/>
</dbReference>
<accession>A0A0M0K7V9</accession>
<dbReference type="InterPro" id="IPR000795">
    <property type="entry name" value="T_Tr_GTP-bd_dom"/>
</dbReference>
<dbReference type="GO" id="GO:0001514">
    <property type="term" value="P:selenocysteine incorporation"/>
    <property type="evidence" value="ECO:0007669"/>
    <property type="project" value="TreeGrafter"/>
</dbReference>
<dbReference type="CDD" id="cd03696">
    <property type="entry name" value="SelB_II"/>
    <property type="match status" value="1"/>
</dbReference>
<evidence type="ECO:0000259" key="1">
    <source>
        <dbReference type="PROSITE" id="PS51722"/>
    </source>
</evidence>
<dbReference type="InterPro" id="IPR050055">
    <property type="entry name" value="EF-Tu_GTPase"/>
</dbReference>
<dbReference type="Pfam" id="PF21208">
    <property type="entry name" value="euk_SelB_III"/>
    <property type="match status" value="1"/>
</dbReference>
<proteinExistence type="predicted"/>
<dbReference type="Pfam" id="PF21131">
    <property type="entry name" value="eEFSec_4th"/>
    <property type="match status" value="1"/>
</dbReference>
<reference evidence="3" key="1">
    <citation type="journal article" date="2015" name="PLoS Genet.">
        <title>Genome Sequence and Transcriptome Analyses of Chrysochromulina tobin: Metabolic Tools for Enhanced Algal Fitness in the Prominent Order Prymnesiales (Haptophyceae).</title>
        <authorList>
            <person name="Hovde B.T."/>
            <person name="Deodato C.R."/>
            <person name="Hunsperger H.M."/>
            <person name="Ryken S.A."/>
            <person name="Yost W."/>
            <person name="Jha R.K."/>
            <person name="Patterson J."/>
            <person name="Monnat R.J. Jr."/>
            <person name="Barlow S.B."/>
            <person name="Starkenburg S.R."/>
            <person name="Cattolico R.A."/>
        </authorList>
    </citation>
    <scope>NUCLEOTIDE SEQUENCE</scope>
    <source>
        <strain evidence="3">CCMP291</strain>
    </source>
</reference>
<organism evidence="2 3">
    <name type="scientific">Chrysochromulina tobinii</name>
    <dbReference type="NCBI Taxonomy" id="1460289"/>
    <lineage>
        <taxon>Eukaryota</taxon>
        <taxon>Haptista</taxon>
        <taxon>Haptophyta</taxon>
        <taxon>Prymnesiophyceae</taxon>
        <taxon>Prymnesiales</taxon>
        <taxon>Chrysochromulinaceae</taxon>
        <taxon>Chrysochromulina</taxon>
    </lineage>
</organism>